<dbReference type="SUPFAM" id="SSF48008">
    <property type="entry name" value="GntR ligand-binding domain-like"/>
    <property type="match status" value="1"/>
</dbReference>
<evidence type="ECO:0000313" key="6">
    <source>
        <dbReference type="Proteomes" id="UP001500540"/>
    </source>
</evidence>
<comment type="caution">
    <text evidence="5">The sequence shown here is derived from an EMBL/GenBank/DDBJ whole genome shotgun (WGS) entry which is preliminary data.</text>
</comment>
<dbReference type="Gene3D" id="1.20.120.530">
    <property type="entry name" value="GntR ligand-binding domain-like"/>
    <property type="match status" value="1"/>
</dbReference>
<protein>
    <submittedName>
        <fullName evidence="5">GntR family transcriptional regulator</fullName>
    </submittedName>
</protein>
<keyword evidence="1" id="KW-0805">Transcription regulation</keyword>
<dbReference type="Pfam" id="PF00392">
    <property type="entry name" value="GntR"/>
    <property type="match status" value="1"/>
</dbReference>
<dbReference type="InterPro" id="IPR036388">
    <property type="entry name" value="WH-like_DNA-bd_sf"/>
</dbReference>
<accession>A0ABP7G5M3</accession>
<keyword evidence="2" id="KW-0238">DNA-binding</keyword>
<dbReference type="PROSITE" id="PS50949">
    <property type="entry name" value="HTH_GNTR"/>
    <property type="match status" value="1"/>
</dbReference>
<gene>
    <name evidence="5" type="ORF">GCM10022240_05860</name>
</gene>
<dbReference type="InterPro" id="IPR008920">
    <property type="entry name" value="TF_FadR/GntR_C"/>
</dbReference>
<organism evidence="5 6">
    <name type="scientific">Microbacterium kribbense</name>
    <dbReference type="NCBI Taxonomy" id="433645"/>
    <lineage>
        <taxon>Bacteria</taxon>
        <taxon>Bacillati</taxon>
        <taxon>Actinomycetota</taxon>
        <taxon>Actinomycetes</taxon>
        <taxon>Micrococcales</taxon>
        <taxon>Microbacteriaceae</taxon>
        <taxon>Microbacterium</taxon>
    </lineage>
</organism>
<dbReference type="InterPro" id="IPR011711">
    <property type="entry name" value="GntR_C"/>
</dbReference>
<dbReference type="EMBL" id="BAABAF010000001">
    <property type="protein sequence ID" value="GAA3755771.1"/>
    <property type="molecule type" value="Genomic_DNA"/>
</dbReference>
<evidence type="ECO:0000256" key="2">
    <source>
        <dbReference type="ARBA" id="ARBA00023125"/>
    </source>
</evidence>
<dbReference type="Pfam" id="PF07729">
    <property type="entry name" value="FCD"/>
    <property type="match status" value="1"/>
</dbReference>
<proteinExistence type="predicted"/>
<dbReference type="PANTHER" id="PTHR43537:SF24">
    <property type="entry name" value="GLUCONATE OPERON TRANSCRIPTIONAL REPRESSOR"/>
    <property type="match status" value="1"/>
</dbReference>
<evidence type="ECO:0000256" key="1">
    <source>
        <dbReference type="ARBA" id="ARBA00023015"/>
    </source>
</evidence>
<keyword evidence="3" id="KW-0804">Transcription</keyword>
<dbReference type="InterPro" id="IPR036390">
    <property type="entry name" value="WH_DNA-bd_sf"/>
</dbReference>
<dbReference type="SUPFAM" id="SSF46785">
    <property type="entry name" value="Winged helix' DNA-binding domain"/>
    <property type="match status" value="1"/>
</dbReference>
<dbReference type="SMART" id="SM00345">
    <property type="entry name" value="HTH_GNTR"/>
    <property type="match status" value="1"/>
</dbReference>
<evidence type="ECO:0000256" key="3">
    <source>
        <dbReference type="ARBA" id="ARBA00023163"/>
    </source>
</evidence>
<dbReference type="InterPro" id="IPR000524">
    <property type="entry name" value="Tscrpt_reg_HTH_GntR"/>
</dbReference>
<keyword evidence="6" id="KW-1185">Reference proteome</keyword>
<dbReference type="PANTHER" id="PTHR43537">
    <property type="entry name" value="TRANSCRIPTIONAL REGULATOR, GNTR FAMILY"/>
    <property type="match status" value="1"/>
</dbReference>
<evidence type="ECO:0000259" key="4">
    <source>
        <dbReference type="PROSITE" id="PS50949"/>
    </source>
</evidence>
<dbReference type="CDD" id="cd07377">
    <property type="entry name" value="WHTH_GntR"/>
    <property type="match status" value="1"/>
</dbReference>
<evidence type="ECO:0000313" key="5">
    <source>
        <dbReference type="EMBL" id="GAA3755771.1"/>
    </source>
</evidence>
<dbReference type="SMART" id="SM00895">
    <property type="entry name" value="FCD"/>
    <property type="match status" value="1"/>
</dbReference>
<name>A0ABP7G5M3_9MICO</name>
<dbReference type="Proteomes" id="UP001500540">
    <property type="component" value="Unassembled WGS sequence"/>
</dbReference>
<reference evidence="6" key="1">
    <citation type="journal article" date="2019" name="Int. J. Syst. Evol. Microbiol.">
        <title>The Global Catalogue of Microorganisms (GCM) 10K type strain sequencing project: providing services to taxonomists for standard genome sequencing and annotation.</title>
        <authorList>
            <consortium name="The Broad Institute Genomics Platform"/>
            <consortium name="The Broad Institute Genome Sequencing Center for Infectious Disease"/>
            <person name="Wu L."/>
            <person name="Ma J."/>
        </authorList>
    </citation>
    <scope>NUCLEOTIDE SEQUENCE [LARGE SCALE GENOMIC DNA]</scope>
    <source>
        <strain evidence="6">JCM 16950</strain>
    </source>
</reference>
<sequence>MATLSPRRMTDEVIRILRDRIIAGELPPGSRIDSATFAAELGISRTPVREAMLQLEAAGLVVRQPYRGTVVSGIDPNRLEEVTALRIDLEGRATLLGVPRISDAGVARMARILDELEQRRTDDDFSMGGFNELNHAFHGTLYGAADSPTLLRLIDLLGAEADRIRLHFDLRAPLADAYHRAILDACRRRDADAAAHSTRLHLLESCLGMRGGDRAVHDGILADVLREQGMEVTR</sequence>
<feature type="domain" description="HTH gntR-type" evidence="4">
    <location>
        <begin position="7"/>
        <end position="74"/>
    </location>
</feature>
<dbReference type="Gene3D" id="1.10.10.10">
    <property type="entry name" value="Winged helix-like DNA-binding domain superfamily/Winged helix DNA-binding domain"/>
    <property type="match status" value="1"/>
</dbReference>